<dbReference type="EMBL" id="CAJVPL010004603">
    <property type="protein sequence ID" value="CAG8649424.1"/>
    <property type="molecule type" value="Genomic_DNA"/>
</dbReference>
<gene>
    <name evidence="2" type="ORF">AGERDE_LOCUS11338</name>
</gene>
<name>A0A9N9DR64_9GLOM</name>
<feature type="compositionally biased region" description="Basic residues" evidence="1">
    <location>
        <begin position="62"/>
        <end position="72"/>
    </location>
</feature>
<evidence type="ECO:0000256" key="1">
    <source>
        <dbReference type="SAM" id="MobiDB-lite"/>
    </source>
</evidence>
<proteinExistence type="predicted"/>
<dbReference type="AlphaFoldDB" id="A0A9N9DR64"/>
<evidence type="ECO:0000313" key="3">
    <source>
        <dbReference type="Proteomes" id="UP000789831"/>
    </source>
</evidence>
<reference evidence="2" key="1">
    <citation type="submission" date="2021-06" db="EMBL/GenBank/DDBJ databases">
        <authorList>
            <person name="Kallberg Y."/>
            <person name="Tangrot J."/>
            <person name="Rosling A."/>
        </authorList>
    </citation>
    <scope>NUCLEOTIDE SEQUENCE</scope>
    <source>
        <strain evidence="2">MT106</strain>
    </source>
</reference>
<dbReference type="Proteomes" id="UP000789831">
    <property type="component" value="Unassembled WGS sequence"/>
</dbReference>
<evidence type="ECO:0000313" key="2">
    <source>
        <dbReference type="EMBL" id="CAG8649424.1"/>
    </source>
</evidence>
<organism evidence="2 3">
    <name type="scientific">Ambispora gerdemannii</name>
    <dbReference type="NCBI Taxonomy" id="144530"/>
    <lineage>
        <taxon>Eukaryota</taxon>
        <taxon>Fungi</taxon>
        <taxon>Fungi incertae sedis</taxon>
        <taxon>Mucoromycota</taxon>
        <taxon>Glomeromycotina</taxon>
        <taxon>Glomeromycetes</taxon>
        <taxon>Archaeosporales</taxon>
        <taxon>Ambisporaceae</taxon>
        <taxon>Ambispora</taxon>
    </lineage>
</organism>
<comment type="caution">
    <text evidence="2">The sequence shown here is derived from an EMBL/GenBank/DDBJ whole genome shotgun (WGS) entry which is preliminary data.</text>
</comment>
<accession>A0A9N9DR64</accession>
<protein>
    <submittedName>
        <fullName evidence="2">7293_t:CDS:1</fullName>
    </submittedName>
</protein>
<keyword evidence="3" id="KW-1185">Reference proteome</keyword>
<sequence length="85" mass="10438">MDALPQRWMNALPWMHYHEVGYTATEMHYPEVLQARKVKGTLQFYFEKEVKSQRRNFEERKLKKHHAQHSHHCSMSIQKEVWEEN</sequence>
<feature type="region of interest" description="Disordered" evidence="1">
    <location>
        <begin position="59"/>
        <end position="85"/>
    </location>
</feature>